<dbReference type="SUPFAM" id="SSF53098">
    <property type="entry name" value="Ribonuclease H-like"/>
    <property type="match status" value="1"/>
</dbReference>
<dbReference type="PANTHER" id="PTHR46169">
    <property type="entry name" value="DNA REPLICATION-RELATED ELEMENT FACTOR, ISOFORM A"/>
    <property type="match status" value="1"/>
</dbReference>
<gene>
    <name evidence="2" type="ORF">DAPPUDRAFT_102327</name>
</gene>
<dbReference type="PANTHER" id="PTHR46169:SF29">
    <property type="entry name" value="DNA REPLICATION-RELATED ELEMENT FACTOR, ISOFORM A"/>
    <property type="match status" value="1"/>
</dbReference>
<sequence>MAAARLPWLRVMRGESGDPKGGTGRRRTRGRPPRETQRQLLEEEADDHQQSLDEATATHEATKETSEVVEADMPRKDPPDWRWSPKRKEGEAQVWARCNTGQCQTKTKPHYYAGGTSSFTNFEKHLISCHNEEYKQYNPVLSKDPSQPSLLSLNVHSVKTKKQRQIKLDTELAFSIAVDNIPLNILRRPRLPASFIQPDAKQTNTQRDGQDQAGSNEDPASFDFHYNYSGYLVIKKHVWLYIGFTCMCVNKEFERRMVFLGVKKMTERHTAENILAEYDQVFRDWNIPRSKVATVKTDGGSNMVANTFVNNIPGWDEEEQFPIEDSVLHPPIASTSVSTTDDDNENIEDPLSMLLREMGISNAMMEAAVRDVDENAEFEDVVAEMEDMMFSTDSIPCVIIPLTGSSTGQETDCVLYSKLRSDCVAHKLKLVIKDGFKALVGEAALVISHVSKLLNYIRKSVLDTEMVFNAVGFRLPAKHATRWNSTYFIILSKFLQAIDKDPTLWTAFQIVVLRELVAILKPFVTASDDF</sequence>
<dbReference type="InterPro" id="IPR012337">
    <property type="entry name" value="RNaseH-like_sf"/>
</dbReference>
<accession>E9GG38</accession>
<feature type="region of interest" description="Disordered" evidence="1">
    <location>
        <begin position="1"/>
        <end position="89"/>
    </location>
</feature>
<organism evidence="2 3">
    <name type="scientific">Daphnia pulex</name>
    <name type="common">Water flea</name>
    <dbReference type="NCBI Taxonomy" id="6669"/>
    <lineage>
        <taxon>Eukaryota</taxon>
        <taxon>Metazoa</taxon>
        <taxon>Ecdysozoa</taxon>
        <taxon>Arthropoda</taxon>
        <taxon>Crustacea</taxon>
        <taxon>Branchiopoda</taxon>
        <taxon>Diplostraca</taxon>
        <taxon>Cladocera</taxon>
        <taxon>Anomopoda</taxon>
        <taxon>Daphniidae</taxon>
        <taxon>Daphnia</taxon>
    </lineage>
</organism>
<keyword evidence="3" id="KW-1185">Reference proteome</keyword>
<name>E9GG38_DAPPU</name>
<dbReference type="EMBL" id="GL732543">
    <property type="protein sequence ID" value="EFX81330.1"/>
    <property type="molecule type" value="Genomic_DNA"/>
</dbReference>
<dbReference type="InParanoid" id="E9GG38"/>
<feature type="compositionally biased region" description="Polar residues" evidence="1">
    <location>
        <begin position="200"/>
        <end position="215"/>
    </location>
</feature>
<protein>
    <recommendedName>
        <fullName evidence="4">BED-type domain-containing protein</fullName>
    </recommendedName>
</protein>
<proteinExistence type="predicted"/>
<dbReference type="GO" id="GO:0006357">
    <property type="term" value="P:regulation of transcription by RNA polymerase II"/>
    <property type="evidence" value="ECO:0000318"/>
    <property type="project" value="GO_Central"/>
</dbReference>
<dbReference type="HOGENOM" id="CLU_514153_0_0_1"/>
<evidence type="ECO:0000313" key="2">
    <source>
        <dbReference type="EMBL" id="EFX81330.1"/>
    </source>
</evidence>
<dbReference type="InterPro" id="IPR052717">
    <property type="entry name" value="Vacuolar_transposase_reg"/>
</dbReference>
<dbReference type="Proteomes" id="UP000000305">
    <property type="component" value="Unassembled WGS sequence"/>
</dbReference>
<evidence type="ECO:0000256" key="1">
    <source>
        <dbReference type="SAM" id="MobiDB-lite"/>
    </source>
</evidence>
<evidence type="ECO:0008006" key="4">
    <source>
        <dbReference type="Google" id="ProtNLM"/>
    </source>
</evidence>
<evidence type="ECO:0000313" key="3">
    <source>
        <dbReference type="Proteomes" id="UP000000305"/>
    </source>
</evidence>
<dbReference type="GO" id="GO:0005634">
    <property type="term" value="C:nucleus"/>
    <property type="evidence" value="ECO:0000318"/>
    <property type="project" value="GO_Central"/>
</dbReference>
<dbReference type="PhylomeDB" id="E9GG38"/>
<dbReference type="OrthoDB" id="1607513at2759"/>
<dbReference type="AlphaFoldDB" id="E9GG38"/>
<feature type="compositionally biased region" description="Basic and acidic residues" evidence="1">
    <location>
        <begin position="32"/>
        <end position="80"/>
    </location>
</feature>
<feature type="region of interest" description="Disordered" evidence="1">
    <location>
        <begin position="196"/>
        <end position="216"/>
    </location>
</feature>
<reference evidence="2 3" key="1">
    <citation type="journal article" date="2011" name="Science">
        <title>The ecoresponsive genome of Daphnia pulex.</title>
        <authorList>
            <person name="Colbourne J.K."/>
            <person name="Pfrender M.E."/>
            <person name="Gilbert D."/>
            <person name="Thomas W.K."/>
            <person name="Tucker A."/>
            <person name="Oakley T.H."/>
            <person name="Tokishita S."/>
            <person name="Aerts A."/>
            <person name="Arnold G.J."/>
            <person name="Basu M.K."/>
            <person name="Bauer D.J."/>
            <person name="Caceres C.E."/>
            <person name="Carmel L."/>
            <person name="Casola C."/>
            <person name="Choi J.H."/>
            <person name="Detter J.C."/>
            <person name="Dong Q."/>
            <person name="Dusheyko S."/>
            <person name="Eads B.D."/>
            <person name="Frohlich T."/>
            <person name="Geiler-Samerotte K.A."/>
            <person name="Gerlach D."/>
            <person name="Hatcher P."/>
            <person name="Jogdeo S."/>
            <person name="Krijgsveld J."/>
            <person name="Kriventseva E.V."/>
            <person name="Kultz D."/>
            <person name="Laforsch C."/>
            <person name="Lindquist E."/>
            <person name="Lopez J."/>
            <person name="Manak J.R."/>
            <person name="Muller J."/>
            <person name="Pangilinan J."/>
            <person name="Patwardhan R.P."/>
            <person name="Pitluck S."/>
            <person name="Pritham E.J."/>
            <person name="Rechtsteiner A."/>
            <person name="Rho M."/>
            <person name="Rogozin I.B."/>
            <person name="Sakarya O."/>
            <person name="Salamov A."/>
            <person name="Schaack S."/>
            <person name="Shapiro H."/>
            <person name="Shiga Y."/>
            <person name="Skalitzky C."/>
            <person name="Smith Z."/>
            <person name="Souvorov A."/>
            <person name="Sung W."/>
            <person name="Tang Z."/>
            <person name="Tsuchiya D."/>
            <person name="Tu H."/>
            <person name="Vos H."/>
            <person name="Wang M."/>
            <person name="Wolf Y.I."/>
            <person name="Yamagata H."/>
            <person name="Yamada T."/>
            <person name="Ye Y."/>
            <person name="Shaw J.R."/>
            <person name="Andrews J."/>
            <person name="Crease T.J."/>
            <person name="Tang H."/>
            <person name="Lucas S.M."/>
            <person name="Robertson H.M."/>
            <person name="Bork P."/>
            <person name="Koonin E.V."/>
            <person name="Zdobnov E.M."/>
            <person name="Grigoriev I.V."/>
            <person name="Lynch M."/>
            <person name="Boore J.L."/>
        </authorList>
    </citation>
    <scope>NUCLEOTIDE SEQUENCE [LARGE SCALE GENOMIC DNA]</scope>
</reference>
<dbReference type="KEGG" id="dpx:DAPPUDRAFT_102327"/>